<dbReference type="Proteomes" id="UP000443090">
    <property type="component" value="Unassembled WGS sequence"/>
</dbReference>
<keyword evidence="3" id="KW-0963">Cytoplasm</keyword>
<gene>
    <name evidence="8" type="primary">tea1</name>
    <name evidence="8" type="ORF">LOCC1_G004274</name>
</gene>
<feature type="coiled-coil region" evidence="6">
    <location>
        <begin position="1138"/>
        <end position="1207"/>
    </location>
</feature>
<evidence type="ECO:0000256" key="5">
    <source>
        <dbReference type="ARBA" id="ARBA00023054"/>
    </source>
</evidence>
<dbReference type="InterPro" id="IPR006652">
    <property type="entry name" value="Kelch_1"/>
</dbReference>
<feature type="compositionally biased region" description="Basic and acidic residues" evidence="7">
    <location>
        <begin position="1558"/>
        <end position="1567"/>
    </location>
</feature>
<evidence type="ECO:0000256" key="1">
    <source>
        <dbReference type="ARBA" id="ARBA00004496"/>
    </source>
</evidence>
<feature type="compositionally biased region" description="Polar residues" evidence="7">
    <location>
        <begin position="881"/>
        <end position="891"/>
    </location>
</feature>
<protein>
    <submittedName>
        <fullName evidence="8">Tip elongation aberrant protein</fullName>
    </submittedName>
</protein>
<proteinExistence type="predicted"/>
<feature type="region of interest" description="Disordered" evidence="7">
    <location>
        <begin position="1"/>
        <end position="112"/>
    </location>
</feature>
<dbReference type="Pfam" id="PF24681">
    <property type="entry name" value="Kelch_KLHDC2_KLHL20_DRC7"/>
    <property type="match status" value="1"/>
</dbReference>
<feature type="compositionally biased region" description="Gly residues" evidence="7">
    <location>
        <begin position="505"/>
        <end position="518"/>
    </location>
</feature>
<feature type="coiled-coil region" evidence="6">
    <location>
        <begin position="1038"/>
        <end position="1100"/>
    </location>
</feature>
<evidence type="ECO:0000313" key="9">
    <source>
        <dbReference type="Proteomes" id="UP000443090"/>
    </source>
</evidence>
<feature type="compositionally biased region" description="Low complexity" evidence="7">
    <location>
        <begin position="569"/>
        <end position="589"/>
    </location>
</feature>
<feature type="compositionally biased region" description="Polar residues" evidence="7">
    <location>
        <begin position="726"/>
        <end position="745"/>
    </location>
</feature>
<feature type="region of interest" description="Disordered" evidence="7">
    <location>
        <begin position="1558"/>
        <end position="1608"/>
    </location>
</feature>
<keyword evidence="9" id="KW-1185">Reference proteome</keyword>
<feature type="region of interest" description="Disordered" evidence="7">
    <location>
        <begin position="1389"/>
        <end position="1417"/>
    </location>
</feature>
<feature type="region of interest" description="Disordered" evidence="7">
    <location>
        <begin position="878"/>
        <end position="902"/>
    </location>
</feature>
<dbReference type="PANTHER" id="PTHR23244">
    <property type="entry name" value="KELCH REPEAT DOMAIN"/>
    <property type="match status" value="1"/>
</dbReference>
<dbReference type="OrthoDB" id="45365at2759"/>
<feature type="region of interest" description="Disordered" evidence="7">
    <location>
        <begin position="1460"/>
        <end position="1480"/>
    </location>
</feature>
<evidence type="ECO:0000256" key="7">
    <source>
        <dbReference type="SAM" id="MobiDB-lite"/>
    </source>
</evidence>
<feature type="compositionally biased region" description="Low complexity" evidence="7">
    <location>
        <begin position="529"/>
        <end position="562"/>
    </location>
</feature>
<comment type="subcellular location">
    <subcellularLocation>
        <location evidence="1">Cytoplasm</location>
    </subcellularLocation>
</comment>
<evidence type="ECO:0000313" key="8">
    <source>
        <dbReference type="EMBL" id="TVY44972.1"/>
    </source>
</evidence>
<feature type="compositionally biased region" description="Gly residues" evidence="7">
    <location>
        <begin position="1464"/>
        <end position="1473"/>
    </location>
</feature>
<feature type="region of interest" description="Disordered" evidence="7">
    <location>
        <begin position="446"/>
        <end position="773"/>
    </location>
</feature>
<feature type="compositionally biased region" description="Basic and acidic residues" evidence="7">
    <location>
        <begin position="1389"/>
        <end position="1402"/>
    </location>
</feature>
<keyword evidence="4" id="KW-0677">Repeat</keyword>
<dbReference type="EMBL" id="QGMI01000212">
    <property type="protein sequence ID" value="TVY44972.1"/>
    <property type="molecule type" value="Genomic_DNA"/>
</dbReference>
<evidence type="ECO:0000256" key="6">
    <source>
        <dbReference type="SAM" id="Coils"/>
    </source>
</evidence>
<organism evidence="8 9">
    <name type="scientific">Lachnellula occidentalis</name>
    <dbReference type="NCBI Taxonomy" id="215460"/>
    <lineage>
        <taxon>Eukaryota</taxon>
        <taxon>Fungi</taxon>
        <taxon>Dikarya</taxon>
        <taxon>Ascomycota</taxon>
        <taxon>Pezizomycotina</taxon>
        <taxon>Leotiomycetes</taxon>
        <taxon>Helotiales</taxon>
        <taxon>Lachnaceae</taxon>
        <taxon>Lachnellula</taxon>
    </lineage>
</organism>
<feature type="compositionally biased region" description="Polar residues" evidence="7">
    <location>
        <begin position="447"/>
        <end position="456"/>
    </location>
</feature>
<accession>A0A8H8UEQ0</accession>
<dbReference type="GO" id="GO:0061245">
    <property type="term" value="P:establishment or maintenance of bipolar cell polarity"/>
    <property type="evidence" value="ECO:0007669"/>
    <property type="project" value="TreeGrafter"/>
</dbReference>
<sequence>MAFLFKSKKNADKAQAAKDGGPNGVAGSQSSLQSANGRMNEKGPPPPQQSSTPASSVNNSLSSLQGGSTATPSPEHANVRRGPVAEQAQDLPLRSGSAPPVQSMNSNPNASLYPWSQRRLTYTTSHPSPFPRYGAAVNSVASKEGDIYLMGGLINSSTVKGDLWMVEAGGNMACYPLGTTAEGPGPRVGHASLLVGNAFIVYGGDTKMEDSDVLDETLYLLNTSTRQWSRAVPAGPRPAGRYGHSLNIIGSKIYVFGGQVEGYFMNDLVAFDLNALQVPTNRWEMLIRTTDEKAVPGLPPARTNHSVVTYNEKLYLFGGTNGYQWFNDVWCYDPQTNTWSSLDCIGYIPAPREGHAAAIVDDVMYIFGGRTEEGTDLGDLAAFRISSRRWYTFQNMGPSPSSRSGHSMTAFGKQVVVLAGEPSTATKEAQDLGLVYLLDTSKIRYPNDQQIQQTPSGERVAGQRRPSGGDKNVMVANRGLAPRDGSSLPEPKRFGGQPRESVMGGPFGPRGNGTGQPGVNGNDINGVAPGSAQPQGPQQGQHGPPGPQQGQQGSQQGPQQGPQQGGHQGPQQGHQGPQQGPQQGQQGPQQSPPNQGPPGGSKLPRASAAQAPSGPPPQQQAPAPRGNVQLPNPRGRPPQGKPERGFGPAVDTSIRNPAAENAPAPVQVRTLSPAPKENSIVNGRRTPTQAQQTQKPAPNENGPPVSMNGNSRSSSKSRQGRQQSSIDSTNESSQSSLKNVTNRQTSPPPSGSAPARQTSNPLGRKGSARNSQTVAVLKELDAAKNRNAWYASELELARKAGYSPNPSSSPILDQRAAESFDDDDKPLIEALLAMKQELANVQVSIDKQAVLAAKQIAEVEKQRDAAVSEAVYAKAKLAAHSGSQNSTPQPDSDSRDLGILSNDRSNDINRKLAASLAEQRDLKNKIETLTADLDAEKRGRQLAEETATSAQNRMTELEIYKQSNSSEVERLKAELYEVTTKAREEAIILAEAVAAAQLIQVEKDELEAKYNESVGSSKDHSDTFESLREAVSSSADMRNLLERKLEEERSQREIVEGKLSKLRAEHEARTSELEFATKRLQDAEELVEQHSSEARTHRQAVLAGLDRVAARNVGSNDSSNDERSAALQAQVKAANEMVRKYQAIADTASDKLRSAEERIAGLEAYQEQASREGMSIRKQLQTTMREVQTLQAANSDMKHKLANQQLETNAVNVQHNTLKDILGERGISPGGAARARGLSSPLSGANTPDPARVRELEQQLSASNQALQETRETYEGREQQAEGAYREKLTQLENDYQSAVHYVKGTEKMLKRMKDELAKYKSENTRMKEQLLEADEAVAAKSTAPSAWEEERSSLTKQIDFLQAEMKSSASQLEAQMAQVRSELALAHQERDHLKQNHEETSRQLSVSTHQSQSDLAQLQQENASLEKRAQDAEHKVSLLLDQVESSVDNYRRQSRLIEPANINGGGAGGAGGAPSHQRTLSNSESVSEASLYGADNRNSMALDSLASELETLRTHWETTNKNYRLSNAFDYDDRPVLPKLEEEKDVDVVSLTEWRKRLDAEEEASRSRKGSLSDGALSPGMGKREMSPSGKEVGGAAGARESQVNVI</sequence>
<dbReference type="FunFam" id="2.120.10.80:FF:000049">
    <property type="entry name" value="Cell polarity protein (Tea1)"/>
    <property type="match status" value="1"/>
</dbReference>
<reference evidence="8 9" key="1">
    <citation type="submission" date="2018-05" db="EMBL/GenBank/DDBJ databases">
        <title>Genome sequencing and assembly of the regulated plant pathogen Lachnellula willkommii and related sister species for the development of diagnostic species identification markers.</title>
        <authorList>
            <person name="Giroux E."/>
            <person name="Bilodeau G."/>
        </authorList>
    </citation>
    <scope>NUCLEOTIDE SEQUENCE [LARGE SCALE GENOMIC DNA]</scope>
    <source>
        <strain evidence="8 9">CBS 160.35</strain>
    </source>
</reference>
<feature type="compositionally biased region" description="Polar residues" evidence="7">
    <location>
        <begin position="26"/>
        <end position="37"/>
    </location>
</feature>
<evidence type="ECO:0000256" key="3">
    <source>
        <dbReference type="ARBA" id="ARBA00022490"/>
    </source>
</evidence>
<feature type="compositionally biased region" description="Polar residues" evidence="7">
    <location>
        <begin position="100"/>
        <end position="110"/>
    </location>
</feature>
<dbReference type="InterPro" id="IPR015915">
    <property type="entry name" value="Kelch-typ_b-propeller"/>
</dbReference>
<evidence type="ECO:0000256" key="2">
    <source>
        <dbReference type="ARBA" id="ARBA00022441"/>
    </source>
</evidence>
<evidence type="ECO:0000256" key="4">
    <source>
        <dbReference type="ARBA" id="ARBA00022737"/>
    </source>
</evidence>
<feature type="compositionally biased region" description="Polar residues" evidence="7">
    <location>
        <begin position="57"/>
        <end position="72"/>
    </location>
</feature>
<keyword evidence="5 6" id="KW-0175">Coiled coil</keyword>
<comment type="caution">
    <text evidence="8">The sequence shown here is derived from an EMBL/GenBank/DDBJ whole genome shotgun (WGS) entry which is preliminary data.</text>
</comment>
<keyword evidence="2" id="KW-0880">Kelch repeat</keyword>
<dbReference type="SMART" id="SM00612">
    <property type="entry name" value="Kelch"/>
    <property type="match status" value="2"/>
</dbReference>
<dbReference type="Gene3D" id="2.120.10.80">
    <property type="entry name" value="Kelch-type beta propeller"/>
    <property type="match status" value="1"/>
</dbReference>
<feature type="compositionally biased region" description="Polar residues" evidence="7">
    <location>
        <begin position="1403"/>
        <end position="1417"/>
    </location>
</feature>
<dbReference type="PANTHER" id="PTHR23244:SF456">
    <property type="entry name" value="MULTIPLE EPIDERMAL GROWTH FACTOR-LIKE DOMAINS PROTEIN 8"/>
    <property type="match status" value="1"/>
</dbReference>
<feature type="compositionally biased region" description="Low complexity" evidence="7">
    <location>
        <begin position="686"/>
        <end position="698"/>
    </location>
</feature>
<feature type="compositionally biased region" description="Low complexity" evidence="7">
    <location>
        <begin position="711"/>
        <end position="725"/>
    </location>
</feature>
<dbReference type="SUPFAM" id="SSF117281">
    <property type="entry name" value="Kelch motif"/>
    <property type="match status" value="1"/>
</dbReference>
<name>A0A8H8UEQ0_9HELO</name>
<dbReference type="GO" id="GO:0051285">
    <property type="term" value="C:cell cortex of cell tip"/>
    <property type="evidence" value="ECO:0007669"/>
    <property type="project" value="TreeGrafter"/>
</dbReference>